<protein>
    <recommendedName>
        <fullName evidence="3">Pyrimidine/purine nucleoside phosphorylase</fullName>
        <ecNumber evidence="3">2.4.2.1</ecNumber>
        <ecNumber evidence="3">2.4.2.2</ecNumber>
    </recommendedName>
    <alternativeName>
        <fullName evidence="3">Adenosine phosphorylase</fullName>
    </alternativeName>
    <alternativeName>
        <fullName evidence="3">Cytidine phosphorylase</fullName>
    </alternativeName>
    <alternativeName>
        <fullName evidence="3">Guanosine phosphorylase</fullName>
    </alternativeName>
    <alternativeName>
        <fullName evidence="3">Inosine phosphorylase</fullName>
    </alternativeName>
    <alternativeName>
        <fullName evidence="3">Thymidine phosphorylase</fullName>
    </alternativeName>
    <alternativeName>
        <fullName evidence="3">Uridine phosphorylase</fullName>
    </alternativeName>
    <alternativeName>
        <fullName evidence="3">Xanthosine phosphorylase</fullName>
    </alternativeName>
</protein>
<reference evidence="9" key="4">
    <citation type="journal article" date="2018" name="Genome Announc.">
        <title>Complete Genome Sequences of Three Moraxella osloensis Strains Isolated from Human Skin.</title>
        <authorList>
            <person name="Lim J.Y."/>
            <person name="Hwang I."/>
            <person name="Ganzorig M."/>
            <person name="Huang S.L."/>
            <person name="Cho G.S."/>
            <person name="Franz C.M.A.P."/>
            <person name="Lee K."/>
        </authorList>
    </citation>
    <scope>NUCLEOTIDE SEQUENCE [LARGE SCALE GENOMIC DNA]</scope>
    <source>
        <strain evidence="9">YHS</strain>
    </source>
</reference>
<comment type="catalytic activity">
    <reaction evidence="3">
        <text>thymidine + phosphate = 2-deoxy-alpha-D-ribose 1-phosphate + thymine</text>
        <dbReference type="Rhea" id="RHEA:16037"/>
        <dbReference type="ChEBI" id="CHEBI:17748"/>
        <dbReference type="ChEBI" id="CHEBI:17821"/>
        <dbReference type="ChEBI" id="CHEBI:43474"/>
        <dbReference type="ChEBI" id="CHEBI:57259"/>
        <dbReference type="EC" id="2.4.2.2"/>
    </reaction>
</comment>
<comment type="catalytic activity">
    <reaction evidence="3">
        <text>inosine + phosphate = alpha-D-ribose 1-phosphate + hypoxanthine</text>
        <dbReference type="Rhea" id="RHEA:27646"/>
        <dbReference type="ChEBI" id="CHEBI:17368"/>
        <dbReference type="ChEBI" id="CHEBI:17596"/>
        <dbReference type="ChEBI" id="CHEBI:43474"/>
        <dbReference type="ChEBI" id="CHEBI:57720"/>
        <dbReference type="EC" id="2.4.2.1"/>
    </reaction>
</comment>
<dbReference type="GO" id="GO:0004731">
    <property type="term" value="F:purine-nucleoside phosphorylase activity"/>
    <property type="evidence" value="ECO:0007669"/>
    <property type="project" value="UniProtKB-UniRule"/>
</dbReference>
<dbReference type="OrthoDB" id="9793848at2"/>
<evidence type="ECO:0000256" key="3">
    <source>
        <dbReference type="HAMAP-Rule" id="MF_01537"/>
    </source>
</evidence>
<comment type="catalytic activity">
    <reaction evidence="3">
        <text>guanosine + phosphate = alpha-D-ribose 1-phosphate + guanine</text>
        <dbReference type="Rhea" id="RHEA:13233"/>
        <dbReference type="ChEBI" id="CHEBI:16235"/>
        <dbReference type="ChEBI" id="CHEBI:16750"/>
        <dbReference type="ChEBI" id="CHEBI:43474"/>
        <dbReference type="ChEBI" id="CHEBI:57720"/>
        <dbReference type="EC" id="2.4.2.1"/>
    </reaction>
</comment>
<dbReference type="GO" id="GO:0016154">
    <property type="term" value="F:pyrimidine-nucleoside phosphorylase activity"/>
    <property type="evidence" value="ECO:0007669"/>
    <property type="project" value="UniProtKB-UniRule"/>
</dbReference>
<keyword evidence="11" id="KW-1185">Reference proteome</keyword>
<dbReference type="InterPro" id="IPR011051">
    <property type="entry name" value="RmlC_Cupin_sf"/>
</dbReference>
<comment type="catalytic activity">
    <reaction evidence="3">
        <text>uridine + phosphate = alpha-D-ribose 1-phosphate + uracil</text>
        <dbReference type="Rhea" id="RHEA:24388"/>
        <dbReference type="ChEBI" id="CHEBI:16704"/>
        <dbReference type="ChEBI" id="CHEBI:17568"/>
        <dbReference type="ChEBI" id="CHEBI:43474"/>
        <dbReference type="ChEBI" id="CHEBI:57720"/>
        <dbReference type="EC" id="2.4.2.2"/>
    </reaction>
</comment>
<keyword evidence="2 3" id="KW-0808">Transferase</keyword>
<gene>
    <name evidence="3" type="primary">ppnP</name>
    <name evidence="5" type="ORF">A9299_11270</name>
    <name evidence="6" type="ORF">CYJ96_11240</name>
    <name evidence="7" type="ORF">NCTC10465_00353</name>
    <name evidence="4" type="ORF">YHS_10925</name>
</gene>
<evidence type="ECO:0000313" key="7">
    <source>
        <dbReference type="EMBL" id="STY96595.1"/>
    </source>
</evidence>
<comment type="catalytic activity">
    <reaction evidence="3">
        <text>cytidine + phosphate = cytosine + alpha-D-ribose 1-phosphate</text>
        <dbReference type="Rhea" id="RHEA:52540"/>
        <dbReference type="ChEBI" id="CHEBI:16040"/>
        <dbReference type="ChEBI" id="CHEBI:17562"/>
        <dbReference type="ChEBI" id="CHEBI:43474"/>
        <dbReference type="ChEBI" id="CHEBI:57720"/>
        <dbReference type="EC" id="2.4.2.2"/>
    </reaction>
</comment>
<keyword evidence="1 3" id="KW-0328">Glycosyltransferase</keyword>
<name>A0A0X8K6B4_FAUOS</name>
<reference evidence="7 11" key="5">
    <citation type="submission" date="2018-06" db="EMBL/GenBank/DDBJ databases">
        <authorList>
            <consortium name="Pathogen Informatics"/>
            <person name="Doyle S."/>
        </authorList>
    </citation>
    <scope>NUCLEOTIDE SEQUENCE [LARGE SCALE GENOMIC DNA]</scope>
    <source>
        <strain evidence="7 11">NCTC10465</strain>
    </source>
</reference>
<sequence>MTSPNRFDHVSVEKIANVYYEGRTFSRTVWFEDGRKKMLGIVLPCDADVPAYEFKTDSSERIEILAGECEVKLAGEEEFTYYRAGQAFLVEGHSSYELRNEAVVQYICHLEG</sequence>
<dbReference type="KEGG" id="mos:AXE82_05505"/>
<dbReference type="EC" id="2.4.2.2" evidence="3"/>
<evidence type="ECO:0000256" key="2">
    <source>
        <dbReference type="ARBA" id="ARBA00022679"/>
    </source>
</evidence>
<dbReference type="Proteomes" id="UP000234914">
    <property type="component" value="Unassembled WGS sequence"/>
</dbReference>
<evidence type="ECO:0000313" key="8">
    <source>
        <dbReference type="Proteomes" id="UP000092509"/>
    </source>
</evidence>
<accession>A0A0X8K6B4</accession>
<organism evidence="6 10">
    <name type="scientific">Faucicola osloensis</name>
    <name type="common">Moraxella osloensis</name>
    <dbReference type="NCBI Taxonomy" id="34062"/>
    <lineage>
        <taxon>Bacteria</taxon>
        <taxon>Pseudomonadati</taxon>
        <taxon>Pseudomonadota</taxon>
        <taxon>Gammaproteobacteria</taxon>
        <taxon>Moraxellales</taxon>
        <taxon>Moraxellaceae</taxon>
        <taxon>Faucicola</taxon>
    </lineage>
</organism>
<comment type="catalytic activity">
    <reaction evidence="3">
        <text>xanthosine + phosphate = alpha-D-ribose 1-phosphate + xanthine</text>
        <dbReference type="Rhea" id="RHEA:27638"/>
        <dbReference type="ChEBI" id="CHEBI:17712"/>
        <dbReference type="ChEBI" id="CHEBI:18107"/>
        <dbReference type="ChEBI" id="CHEBI:43474"/>
        <dbReference type="ChEBI" id="CHEBI:57720"/>
        <dbReference type="EC" id="2.4.2.1"/>
    </reaction>
</comment>
<evidence type="ECO:0000313" key="5">
    <source>
        <dbReference type="EMBL" id="OBX62960.1"/>
    </source>
</evidence>
<dbReference type="Proteomes" id="UP000255230">
    <property type="component" value="Unassembled WGS sequence"/>
</dbReference>
<proteinExistence type="inferred from homology"/>
<dbReference type="PANTHER" id="PTHR36540">
    <property type="entry name" value="PYRIMIDINE/PURINE NUCLEOSIDE PHOSPHORYLASE"/>
    <property type="match status" value="1"/>
</dbReference>
<dbReference type="CDD" id="cd20296">
    <property type="entry name" value="cupin_PpnP-like"/>
    <property type="match status" value="1"/>
</dbReference>
<comment type="function">
    <text evidence="3">Catalyzes the phosphorolysis of diverse nucleosides, yielding D-ribose 1-phosphate and the respective free bases. Can use uridine, adenosine, guanosine, cytidine, thymidine, inosine and xanthosine as substrates. Also catalyzes the reverse reactions.</text>
</comment>
<dbReference type="Gene3D" id="2.60.120.10">
    <property type="entry name" value="Jelly Rolls"/>
    <property type="match status" value="1"/>
</dbReference>
<dbReference type="GO" id="GO:0005829">
    <property type="term" value="C:cytosol"/>
    <property type="evidence" value="ECO:0007669"/>
    <property type="project" value="TreeGrafter"/>
</dbReference>
<dbReference type="AlphaFoldDB" id="A0A0X8K6B4"/>
<dbReference type="InterPro" id="IPR014710">
    <property type="entry name" value="RmlC-like_jellyroll"/>
</dbReference>
<dbReference type="SUPFAM" id="SSF51182">
    <property type="entry name" value="RmlC-like cupins"/>
    <property type="match status" value="1"/>
</dbReference>
<dbReference type="EMBL" id="CP024176">
    <property type="protein sequence ID" value="ATW70583.1"/>
    <property type="molecule type" value="Genomic_DNA"/>
</dbReference>
<reference evidence="6 10" key="3">
    <citation type="submission" date="2017-12" db="EMBL/GenBank/DDBJ databases">
        <title>Phylogenetic diversity of female urinary microbiome.</title>
        <authorList>
            <person name="Thomas-White K."/>
            <person name="Wolfe A.J."/>
        </authorList>
    </citation>
    <scope>NUCLEOTIDE SEQUENCE [LARGE SCALE GENOMIC DNA]</scope>
    <source>
        <strain evidence="6 10">UMB0416</strain>
    </source>
</reference>
<dbReference type="InterPro" id="IPR009664">
    <property type="entry name" value="Ppnp"/>
</dbReference>
<evidence type="ECO:0000256" key="1">
    <source>
        <dbReference type="ARBA" id="ARBA00022676"/>
    </source>
</evidence>
<dbReference type="EC" id="2.4.2.1" evidence="3"/>
<evidence type="ECO:0000313" key="6">
    <source>
        <dbReference type="EMBL" id="PKZ67902.1"/>
    </source>
</evidence>
<comment type="catalytic activity">
    <reaction evidence="3">
        <text>a purine D-ribonucleoside + phosphate = a purine nucleobase + alpha-D-ribose 1-phosphate</text>
        <dbReference type="Rhea" id="RHEA:19805"/>
        <dbReference type="ChEBI" id="CHEBI:26386"/>
        <dbReference type="ChEBI" id="CHEBI:43474"/>
        <dbReference type="ChEBI" id="CHEBI:57720"/>
        <dbReference type="ChEBI" id="CHEBI:142355"/>
        <dbReference type="EC" id="2.4.2.1"/>
    </reaction>
</comment>
<dbReference type="EMBL" id="PKJS01000018">
    <property type="protein sequence ID" value="PKZ67902.1"/>
    <property type="molecule type" value="Genomic_DNA"/>
</dbReference>
<evidence type="ECO:0000313" key="10">
    <source>
        <dbReference type="Proteomes" id="UP000234914"/>
    </source>
</evidence>
<dbReference type="EMBL" id="UGPY01000001">
    <property type="protein sequence ID" value="STY96595.1"/>
    <property type="molecule type" value="Genomic_DNA"/>
</dbReference>
<dbReference type="Pfam" id="PF06865">
    <property type="entry name" value="Ppnp"/>
    <property type="match status" value="1"/>
</dbReference>
<dbReference type="PANTHER" id="PTHR36540:SF1">
    <property type="entry name" value="PYRIMIDINE_PURINE NUCLEOSIDE PHOSPHORYLASE"/>
    <property type="match status" value="1"/>
</dbReference>
<dbReference type="EMBL" id="LZMT01000031">
    <property type="protein sequence ID" value="OBX62960.1"/>
    <property type="molecule type" value="Genomic_DNA"/>
</dbReference>
<dbReference type="GeneID" id="35779080"/>
<evidence type="ECO:0000313" key="4">
    <source>
        <dbReference type="EMBL" id="ATW70583.1"/>
    </source>
</evidence>
<evidence type="ECO:0000313" key="9">
    <source>
        <dbReference type="Proteomes" id="UP000229521"/>
    </source>
</evidence>
<dbReference type="HAMAP" id="MF_01537">
    <property type="entry name" value="Nucleos_phosphorylase_PpnP"/>
    <property type="match status" value="1"/>
</dbReference>
<reference evidence="4" key="2">
    <citation type="submission" date="2017-11" db="EMBL/GenBank/DDBJ databases">
        <title>Complete Genome Sequence from Moraxella oslensis YHS isolated from human skin.</title>
        <authorList>
            <person name="Lee K."/>
            <person name="Lim J.Y."/>
            <person name="Hwang I."/>
        </authorList>
    </citation>
    <scope>NUCLEOTIDE SEQUENCE</scope>
    <source>
        <strain evidence="4">YHS</strain>
    </source>
</reference>
<dbReference type="RefSeq" id="WP_007115041.1">
    <property type="nucleotide sequence ID" value="NZ_CALTVS010000003.1"/>
</dbReference>
<comment type="catalytic activity">
    <reaction evidence="3">
        <text>adenosine + phosphate = alpha-D-ribose 1-phosphate + adenine</text>
        <dbReference type="Rhea" id="RHEA:27642"/>
        <dbReference type="ChEBI" id="CHEBI:16335"/>
        <dbReference type="ChEBI" id="CHEBI:16708"/>
        <dbReference type="ChEBI" id="CHEBI:43474"/>
        <dbReference type="ChEBI" id="CHEBI:57720"/>
        <dbReference type="EC" id="2.4.2.1"/>
    </reaction>
</comment>
<reference evidence="5 8" key="1">
    <citation type="submission" date="2016-06" db="EMBL/GenBank/DDBJ databases">
        <title>Draft genome of Moraxella osloensis CCUG 67237.</title>
        <authorList>
            <person name="Salva-Serra F."/>
            <person name="Engstrom-Jakobsson H."/>
            <person name="Thorell K."/>
            <person name="Gonzales-Siles L."/>
            <person name="Karlsson R."/>
            <person name="Boulund F."/>
            <person name="Engstrand L."/>
            <person name="Kristiansson E."/>
            <person name="Moore E."/>
        </authorList>
    </citation>
    <scope>NUCLEOTIDE SEQUENCE [LARGE SCALE GENOMIC DNA]</scope>
    <source>
        <strain evidence="5 8">CCUG 67237</strain>
    </source>
</reference>
<comment type="similarity">
    <text evidence="3">Belongs to the nucleoside phosphorylase PpnP family.</text>
</comment>
<evidence type="ECO:0000313" key="11">
    <source>
        <dbReference type="Proteomes" id="UP000255230"/>
    </source>
</evidence>